<keyword evidence="7" id="KW-0862">Zinc</keyword>
<sequence>SIGVIHRAEDGELWVAFCFCERQWLCKRWEVEKVRPFRLGDRVRIRPGLVTPRWGWGEETYESKGEVVGVDANGKLRIKFRWRDGLWIGDPADIVLDDIPSLTEASNGFCS</sequence>
<organism evidence="9 10">
    <name type="scientific">Oryza sativa subsp. japonica</name>
    <name type="common">Rice</name>
    <dbReference type="NCBI Taxonomy" id="39947"/>
    <lineage>
        <taxon>Eukaryota</taxon>
        <taxon>Viridiplantae</taxon>
        <taxon>Streptophyta</taxon>
        <taxon>Embryophyta</taxon>
        <taxon>Tracheophyta</taxon>
        <taxon>Spermatophyta</taxon>
        <taxon>Magnoliopsida</taxon>
        <taxon>Liliopsida</taxon>
        <taxon>Poales</taxon>
        <taxon>Poaceae</taxon>
        <taxon>BOP clade</taxon>
        <taxon>Oryzoideae</taxon>
        <taxon>Oryzeae</taxon>
        <taxon>Oryzinae</taxon>
        <taxon>Oryza</taxon>
        <taxon>Oryza sativa</taxon>
    </lineage>
</organism>
<dbReference type="GO" id="GO:0006952">
    <property type="term" value="P:defense response"/>
    <property type="evidence" value="ECO:0007669"/>
    <property type="project" value="InterPro"/>
</dbReference>
<gene>
    <name evidence="9" type="ordered locus">Os05g0392000</name>
    <name evidence="9" type="ORF">OSNPB_050392000</name>
</gene>
<dbReference type="GO" id="GO:0004842">
    <property type="term" value="F:ubiquitin-protein transferase activity"/>
    <property type="evidence" value="ECO:0007669"/>
    <property type="project" value="InterPro"/>
</dbReference>
<dbReference type="GO" id="GO:0016567">
    <property type="term" value="P:protein ubiquitination"/>
    <property type="evidence" value="ECO:0007669"/>
    <property type="project" value="UniProtKB-UniPathway"/>
</dbReference>
<keyword evidence="2" id="KW-0808">Transferase</keyword>
<evidence type="ECO:0000256" key="4">
    <source>
        <dbReference type="ARBA" id="ARBA00022737"/>
    </source>
</evidence>
<dbReference type="FunCoup" id="A0A0P0WLY1">
    <property type="interactions" value="21"/>
</dbReference>
<keyword evidence="3" id="KW-0479">Metal-binding</keyword>
<protein>
    <submittedName>
        <fullName evidence="9">Os05g0392000 protein</fullName>
    </submittedName>
</protein>
<proteinExistence type="evidence at protein level"/>
<name>A0A0P0WLY1_ORYSJ</name>
<evidence type="ECO:0000256" key="6">
    <source>
        <dbReference type="ARBA" id="ARBA00022786"/>
    </source>
</evidence>
<evidence type="ECO:0007829" key="11">
    <source>
        <dbReference type="PeptideAtlas" id="A0A0P0WLY1"/>
    </source>
</evidence>
<evidence type="ECO:0000313" key="10">
    <source>
        <dbReference type="Proteomes" id="UP000059680"/>
    </source>
</evidence>
<comment type="pathway">
    <text evidence="1">Protein modification; protein ubiquitination.</text>
</comment>
<dbReference type="UniPathway" id="UPA00143"/>
<evidence type="ECO:0000256" key="1">
    <source>
        <dbReference type="ARBA" id="ARBA00004906"/>
    </source>
</evidence>
<reference evidence="9 10" key="2">
    <citation type="journal article" date="2013" name="Plant Cell Physiol.">
        <title>Rice Annotation Project Database (RAP-DB): an integrative and interactive database for rice genomics.</title>
        <authorList>
            <person name="Sakai H."/>
            <person name="Lee S.S."/>
            <person name="Tanaka T."/>
            <person name="Numa H."/>
            <person name="Kim J."/>
            <person name="Kawahara Y."/>
            <person name="Wakimoto H."/>
            <person name="Yang C.C."/>
            <person name="Iwamoto M."/>
            <person name="Abe T."/>
            <person name="Yamada Y."/>
            <person name="Muto A."/>
            <person name="Inokuchi H."/>
            <person name="Ikemura T."/>
            <person name="Matsumoto T."/>
            <person name="Sasaki T."/>
            <person name="Itoh T."/>
        </authorList>
    </citation>
    <scope>NUCLEOTIDE SEQUENCE [LARGE SCALE GENOMIC DNA]</scope>
    <source>
        <strain evidence="10">cv. Nipponbare</strain>
    </source>
</reference>
<dbReference type="InParanoid" id="A0A0P0WLY1"/>
<accession>A0A0P0WLY1</accession>
<dbReference type="Gramene" id="Os05t0392000-01">
    <property type="protein sequence ID" value="Os05t0392000-01"/>
    <property type="gene ID" value="Os05g0392000"/>
</dbReference>
<keyword evidence="4" id="KW-0677">Repeat</keyword>
<dbReference type="InterPro" id="IPR040847">
    <property type="entry name" value="SH3_15"/>
</dbReference>
<dbReference type="STRING" id="39947.A0A0P0WLY1"/>
<dbReference type="PANTHER" id="PTHR46960">
    <property type="entry name" value="E3 UBIQUITIN-PROTEIN LIGASE KEG"/>
    <property type="match status" value="1"/>
</dbReference>
<dbReference type="Proteomes" id="UP000059680">
    <property type="component" value="Chromosome 5"/>
</dbReference>
<keyword evidence="5" id="KW-0863">Zinc-finger</keyword>
<evidence type="ECO:0000259" key="8">
    <source>
        <dbReference type="Pfam" id="PF18346"/>
    </source>
</evidence>
<keyword evidence="11" id="KW-1267">Proteomics identification</keyword>
<dbReference type="eggNOG" id="KOG0198">
    <property type="taxonomic scope" value="Eukaryota"/>
</dbReference>
<reference evidence="10" key="1">
    <citation type="journal article" date="2005" name="Nature">
        <title>The map-based sequence of the rice genome.</title>
        <authorList>
            <consortium name="International rice genome sequencing project (IRGSP)"/>
            <person name="Matsumoto T."/>
            <person name="Wu J."/>
            <person name="Kanamori H."/>
            <person name="Katayose Y."/>
            <person name="Fujisawa M."/>
            <person name="Namiki N."/>
            <person name="Mizuno H."/>
            <person name="Yamamoto K."/>
            <person name="Antonio B.A."/>
            <person name="Baba T."/>
            <person name="Sakata K."/>
            <person name="Nagamura Y."/>
            <person name="Aoki H."/>
            <person name="Arikawa K."/>
            <person name="Arita K."/>
            <person name="Bito T."/>
            <person name="Chiden Y."/>
            <person name="Fujitsuka N."/>
            <person name="Fukunaka R."/>
            <person name="Hamada M."/>
            <person name="Harada C."/>
            <person name="Hayashi A."/>
            <person name="Hijishita S."/>
            <person name="Honda M."/>
            <person name="Hosokawa S."/>
            <person name="Ichikawa Y."/>
            <person name="Idonuma A."/>
            <person name="Iijima M."/>
            <person name="Ikeda M."/>
            <person name="Ikeno M."/>
            <person name="Ito K."/>
            <person name="Ito S."/>
            <person name="Ito T."/>
            <person name="Ito Y."/>
            <person name="Ito Y."/>
            <person name="Iwabuchi A."/>
            <person name="Kamiya K."/>
            <person name="Karasawa W."/>
            <person name="Kurita K."/>
            <person name="Katagiri S."/>
            <person name="Kikuta A."/>
            <person name="Kobayashi H."/>
            <person name="Kobayashi N."/>
            <person name="Machita K."/>
            <person name="Maehara T."/>
            <person name="Masukawa M."/>
            <person name="Mizubayashi T."/>
            <person name="Mukai Y."/>
            <person name="Nagasaki H."/>
            <person name="Nagata Y."/>
            <person name="Naito S."/>
            <person name="Nakashima M."/>
            <person name="Nakama Y."/>
            <person name="Nakamichi Y."/>
            <person name="Nakamura M."/>
            <person name="Meguro A."/>
            <person name="Negishi M."/>
            <person name="Ohta I."/>
            <person name="Ohta T."/>
            <person name="Okamoto M."/>
            <person name="Ono N."/>
            <person name="Saji S."/>
            <person name="Sakaguchi M."/>
            <person name="Sakai K."/>
            <person name="Shibata M."/>
            <person name="Shimokawa T."/>
            <person name="Song J."/>
            <person name="Takazaki Y."/>
            <person name="Terasawa K."/>
            <person name="Tsugane M."/>
            <person name="Tsuji K."/>
            <person name="Ueda S."/>
            <person name="Waki K."/>
            <person name="Yamagata H."/>
            <person name="Yamamoto M."/>
            <person name="Yamamoto S."/>
            <person name="Yamane H."/>
            <person name="Yoshiki S."/>
            <person name="Yoshihara R."/>
            <person name="Yukawa K."/>
            <person name="Zhong H."/>
            <person name="Yano M."/>
            <person name="Yuan Q."/>
            <person name="Ouyang S."/>
            <person name="Liu J."/>
            <person name="Jones K.M."/>
            <person name="Gansberger K."/>
            <person name="Moffat K."/>
            <person name="Hill J."/>
            <person name="Bera J."/>
            <person name="Fadrosh D."/>
            <person name="Jin S."/>
            <person name="Johri S."/>
            <person name="Kim M."/>
            <person name="Overton L."/>
            <person name="Reardon M."/>
            <person name="Tsitrin T."/>
            <person name="Vuong H."/>
            <person name="Weaver B."/>
            <person name="Ciecko A."/>
            <person name="Tallon L."/>
            <person name="Jackson J."/>
            <person name="Pai G."/>
            <person name="Aken S.V."/>
            <person name="Utterback T."/>
            <person name="Reidmuller S."/>
            <person name="Feldblyum T."/>
            <person name="Hsiao J."/>
            <person name="Zismann V."/>
            <person name="Iobst S."/>
            <person name="de Vazeille A.R."/>
            <person name="Buell C.R."/>
            <person name="Ying K."/>
            <person name="Li Y."/>
            <person name="Lu T."/>
            <person name="Huang Y."/>
            <person name="Zhao Q."/>
            <person name="Feng Q."/>
            <person name="Zhang L."/>
            <person name="Zhu J."/>
            <person name="Weng Q."/>
            <person name="Mu J."/>
            <person name="Lu Y."/>
            <person name="Fan D."/>
            <person name="Liu Y."/>
            <person name="Guan J."/>
            <person name="Zhang Y."/>
            <person name="Yu S."/>
            <person name="Liu X."/>
            <person name="Zhang Y."/>
            <person name="Hong G."/>
            <person name="Han B."/>
            <person name="Choisne N."/>
            <person name="Demange N."/>
            <person name="Orjeda G."/>
            <person name="Samain S."/>
            <person name="Cattolico L."/>
            <person name="Pelletier E."/>
            <person name="Couloux A."/>
            <person name="Segurens B."/>
            <person name="Wincker P."/>
            <person name="D'Hont A."/>
            <person name="Scarpelli C."/>
            <person name="Weissenbach J."/>
            <person name="Salanoubat M."/>
            <person name="Quetier F."/>
            <person name="Yu Y."/>
            <person name="Kim H.R."/>
            <person name="Rambo T."/>
            <person name="Currie J."/>
            <person name="Collura K."/>
            <person name="Luo M."/>
            <person name="Yang T."/>
            <person name="Ammiraju J.S.S."/>
            <person name="Engler F."/>
            <person name="Soderlund C."/>
            <person name="Wing R.A."/>
            <person name="Palmer L.E."/>
            <person name="de la Bastide M."/>
            <person name="Spiegel L."/>
            <person name="Nascimento L."/>
            <person name="Zutavern T."/>
            <person name="O'Shaughnessy A."/>
            <person name="Dike S."/>
            <person name="Dedhia N."/>
            <person name="Preston R."/>
            <person name="Balija V."/>
            <person name="McCombie W.R."/>
            <person name="Chow T."/>
            <person name="Chen H."/>
            <person name="Chung M."/>
            <person name="Chen C."/>
            <person name="Shaw J."/>
            <person name="Wu H."/>
            <person name="Hsiao K."/>
            <person name="Chao Y."/>
            <person name="Chu M."/>
            <person name="Cheng C."/>
            <person name="Hour A."/>
            <person name="Lee P."/>
            <person name="Lin S."/>
            <person name="Lin Y."/>
            <person name="Liou J."/>
            <person name="Liu S."/>
            <person name="Hsing Y."/>
            <person name="Raghuvanshi S."/>
            <person name="Mohanty A."/>
            <person name="Bharti A.K."/>
            <person name="Gaur A."/>
            <person name="Gupta V."/>
            <person name="Kumar D."/>
            <person name="Ravi V."/>
            <person name="Vij S."/>
            <person name="Kapur A."/>
            <person name="Khurana P."/>
            <person name="Khurana P."/>
            <person name="Khurana J.P."/>
            <person name="Tyagi A.K."/>
            <person name="Gaikwad K."/>
            <person name="Singh A."/>
            <person name="Dalal V."/>
            <person name="Srivastava S."/>
            <person name="Dixit A."/>
            <person name="Pal A.K."/>
            <person name="Ghazi I.A."/>
            <person name="Yadav M."/>
            <person name="Pandit A."/>
            <person name="Bhargava A."/>
            <person name="Sureshbabu K."/>
            <person name="Batra K."/>
            <person name="Sharma T.R."/>
            <person name="Mohapatra T."/>
            <person name="Singh N.K."/>
            <person name="Messing J."/>
            <person name="Nelson A.B."/>
            <person name="Fuks G."/>
            <person name="Kavchok S."/>
            <person name="Keizer G."/>
            <person name="Linton E."/>
            <person name="Llaca V."/>
            <person name="Song R."/>
            <person name="Tanyolac B."/>
            <person name="Young S."/>
            <person name="Ho-Il K."/>
            <person name="Hahn J.H."/>
            <person name="Sangsakoo G."/>
            <person name="Vanavichit A."/>
            <person name="de Mattos Luiz.A.T."/>
            <person name="Zimmer P.D."/>
            <person name="Malone G."/>
            <person name="Dellagostin O."/>
            <person name="de Oliveira A.C."/>
            <person name="Bevan M."/>
            <person name="Bancroft I."/>
            <person name="Minx P."/>
            <person name="Cordum H."/>
            <person name="Wilson R."/>
            <person name="Cheng Z."/>
            <person name="Jin W."/>
            <person name="Jiang J."/>
            <person name="Leong S.A."/>
            <person name="Iwama H."/>
            <person name="Gojobori T."/>
            <person name="Itoh T."/>
            <person name="Niimura Y."/>
            <person name="Fujii Y."/>
            <person name="Habara T."/>
            <person name="Sakai H."/>
            <person name="Sato Y."/>
            <person name="Wilson G."/>
            <person name="Kumar K."/>
            <person name="McCouch S."/>
            <person name="Juretic N."/>
            <person name="Hoen D."/>
            <person name="Wright S."/>
            <person name="Bruskiewich R."/>
            <person name="Bureau T."/>
            <person name="Miyao A."/>
            <person name="Hirochika H."/>
            <person name="Nishikawa T."/>
            <person name="Kadowaki K."/>
            <person name="Sugiura M."/>
            <person name="Burr B."/>
            <person name="Sasaki T."/>
        </authorList>
    </citation>
    <scope>NUCLEOTIDE SEQUENCE [LARGE SCALE GENOMIC DNA]</scope>
    <source>
        <strain evidence="10">cv. Nipponbare</strain>
    </source>
</reference>
<dbReference type="PANTHER" id="PTHR46960:SF1">
    <property type="entry name" value="E3 UBIQUITIN-PROTEIN LIGASE KEG"/>
    <property type="match status" value="1"/>
</dbReference>
<dbReference type="PaxDb" id="39947-A0A0P0WLY1"/>
<dbReference type="InterPro" id="IPR044584">
    <property type="entry name" value="KEG"/>
</dbReference>
<dbReference type="GO" id="GO:0008270">
    <property type="term" value="F:zinc ion binding"/>
    <property type="evidence" value="ECO:0007669"/>
    <property type="project" value="UniProtKB-KW"/>
</dbReference>
<dbReference type="Pfam" id="PF18346">
    <property type="entry name" value="SH3_15"/>
    <property type="match status" value="1"/>
</dbReference>
<dbReference type="AlphaFoldDB" id="A0A0P0WLY1"/>
<evidence type="ECO:0000256" key="3">
    <source>
        <dbReference type="ARBA" id="ARBA00022723"/>
    </source>
</evidence>
<evidence type="ECO:0000256" key="5">
    <source>
        <dbReference type="ARBA" id="ARBA00022771"/>
    </source>
</evidence>
<feature type="non-terminal residue" evidence="9">
    <location>
        <position position="1"/>
    </location>
</feature>
<dbReference type="SMR" id="A0A0P0WLY1"/>
<feature type="domain" description="Mind bomb SH3 repeat" evidence="8">
    <location>
        <begin position="31"/>
        <end position="93"/>
    </location>
</feature>
<keyword evidence="6" id="KW-0833">Ubl conjugation pathway</keyword>
<dbReference type="GO" id="GO:0009738">
    <property type="term" value="P:abscisic acid-activated signaling pathway"/>
    <property type="evidence" value="ECO:0007669"/>
    <property type="project" value="InterPro"/>
</dbReference>
<evidence type="ECO:0000256" key="2">
    <source>
        <dbReference type="ARBA" id="ARBA00022679"/>
    </source>
</evidence>
<dbReference type="EMBL" id="AP014961">
    <property type="protein sequence ID" value="BAS93854.1"/>
    <property type="molecule type" value="Genomic_DNA"/>
</dbReference>
<evidence type="ECO:0000313" key="9">
    <source>
        <dbReference type="EMBL" id="BAS93854.1"/>
    </source>
</evidence>
<evidence type="ECO:0000256" key="7">
    <source>
        <dbReference type="ARBA" id="ARBA00022833"/>
    </source>
</evidence>
<keyword evidence="10" id="KW-1185">Reference proteome</keyword>
<reference evidence="9 10" key="3">
    <citation type="journal article" date="2013" name="Rice">
        <title>Improvement of the Oryza sativa Nipponbare reference genome using next generation sequence and optical map data.</title>
        <authorList>
            <person name="Kawahara Y."/>
            <person name="de la Bastide M."/>
            <person name="Hamilton J.P."/>
            <person name="Kanamori H."/>
            <person name="McCombie W.R."/>
            <person name="Ouyang S."/>
            <person name="Schwartz D.C."/>
            <person name="Tanaka T."/>
            <person name="Wu J."/>
            <person name="Zhou S."/>
            <person name="Childs K.L."/>
            <person name="Davidson R.M."/>
            <person name="Lin H."/>
            <person name="Quesada-Ocampo L."/>
            <person name="Vaillancourt B."/>
            <person name="Sakai H."/>
            <person name="Lee S.S."/>
            <person name="Kim J."/>
            <person name="Numa H."/>
            <person name="Itoh T."/>
            <person name="Buell C.R."/>
            <person name="Matsumoto T."/>
        </authorList>
    </citation>
    <scope>NUCLEOTIDE SEQUENCE [LARGE SCALE GENOMIC DNA]</scope>
    <source>
        <strain evidence="10">cv. Nipponbare</strain>
    </source>
</reference>